<proteinExistence type="predicted"/>
<gene>
    <name evidence="1" type="ORF">PHMEG_00014760</name>
</gene>
<accession>A0A225W2Z8</accession>
<dbReference type="PANTHER" id="PTHR46599">
    <property type="entry name" value="PIGGYBAC TRANSPOSABLE ELEMENT-DERIVED PROTEIN 4"/>
    <property type="match status" value="1"/>
</dbReference>
<dbReference type="OrthoDB" id="124317at2759"/>
<dbReference type="Proteomes" id="UP000198211">
    <property type="component" value="Unassembled WGS sequence"/>
</dbReference>
<dbReference type="EMBL" id="NBNE01001933">
    <property type="protein sequence ID" value="OWZ12123.1"/>
    <property type="molecule type" value="Genomic_DNA"/>
</dbReference>
<protein>
    <submittedName>
        <fullName evidence="1">Uncharacterized protein</fullName>
    </submittedName>
</protein>
<name>A0A225W2Z8_9STRA</name>
<dbReference type="PANTHER" id="PTHR46599:SF3">
    <property type="entry name" value="PIGGYBAC TRANSPOSABLE ELEMENT-DERIVED PROTEIN 4"/>
    <property type="match status" value="1"/>
</dbReference>
<dbReference type="AlphaFoldDB" id="A0A225W2Z8"/>
<comment type="caution">
    <text evidence="1">The sequence shown here is derived from an EMBL/GenBank/DDBJ whole genome shotgun (WGS) entry which is preliminary data.</text>
</comment>
<evidence type="ECO:0000313" key="1">
    <source>
        <dbReference type="EMBL" id="OWZ12123.1"/>
    </source>
</evidence>
<organism evidence="1 2">
    <name type="scientific">Phytophthora megakarya</name>
    <dbReference type="NCBI Taxonomy" id="4795"/>
    <lineage>
        <taxon>Eukaryota</taxon>
        <taxon>Sar</taxon>
        <taxon>Stramenopiles</taxon>
        <taxon>Oomycota</taxon>
        <taxon>Peronosporomycetes</taxon>
        <taxon>Peronosporales</taxon>
        <taxon>Peronosporaceae</taxon>
        <taxon>Phytophthora</taxon>
    </lineage>
</organism>
<reference evidence="2" key="1">
    <citation type="submission" date="2017-03" db="EMBL/GenBank/DDBJ databases">
        <title>Phytopthora megakarya and P. palmivora, two closely related causual agents of cacao black pod achieved similar genome size and gene model numbers by different mechanisms.</title>
        <authorList>
            <person name="Ali S."/>
            <person name="Shao J."/>
            <person name="Larry D.J."/>
            <person name="Kronmiller B."/>
            <person name="Shen D."/>
            <person name="Strem M.D."/>
            <person name="Melnick R.L."/>
            <person name="Guiltinan M.J."/>
            <person name="Tyler B.M."/>
            <person name="Meinhardt L.W."/>
            <person name="Bailey B.A."/>
        </authorList>
    </citation>
    <scope>NUCLEOTIDE SEQUENCE [LARGE SCALE GENOMIC DNA]</scope>
    <source>
        <strain evidence="2">zdho120</strain>
    </source>
</reference>
<keyword evidence="2" id="KW-1185">Reference proteome</keyword>
<sequence length="163" mass="19200">MYIVFRYYYASCVIEGLRWITGPTEEVLSKVESPLQLFLFFLPCARESNRYYQRHLNERVDRMYQNRVASNEEVTREAVLLNETEKKHKTIKTQEIIHCIGLFIARMLCPHKRRFADHWTSTASGAVPKRTFGQHVSKARFGRMMHNLHFTDNTDARSATDRA</sequence>
<evidence type="ECO:0000313" key="2">
    <source>
        <dbReference type="Proteomes" id="UP000198211"/>
    </source>
</evidence>